<protein>
    <recommendedName>
        <fullName evidence="1">non-specific serine/threonine protein kinase</fullName>
        <ecNumber evidence="1">2.7.11.1</ecNumber>
    </recommendedName>
</protein>
<dbReference type="SUPFAM" id="SSF56112">
    <property type="entry name" value="Protein kinase-like (PK-like)"/>
    <property type="match status" value="1"/>
</dbReference>
<evidence type="ECO:0000256" key="1">
    <source>
        <dbReference type="ARBA" id="ARBA00012513"/>
    </source>
</evidence>
<evidence type="ECO:0000259" key="7">
    <source>
        <dbReference type="PROSITE" id="PS50011"/>
    </source>
</evidence>
<keyword evidence="2" id="KW-0808">Transferase</keyword>
<evidence type="ECO:0000256" key="5">
    <source>
        <dbReference type="ARBA" id="ARBA00022840"/>
    </source>
</evidence>
<keyword evidence="9" id="KW-1185">Reference proteome</keyword>
<dbReference type="SUPFAM" id="SSF75011">
    <property type="entry name" value="3-carboxy-cis,cis-mucoante lactonizing enzyme"/>
    <property type="match status" value="1"/>
</dbReference>
<dbReference type="GO" id="GO:0005524">
    <property type="term" value="F:ATP binding"/>
    <property type="evidence" value="ECO:0007669"/>
    <property type="project" value="UniProtKB-KW"/>
</dbReference>
<dbReference type="PANTHER" id="PTHR43671:SF13">
    <property type="entry name" value="SERINE_THREONINE-PROTEIN KINASE NEK2"/>
    <property type="match status" value="1"/>
</dbReference>
<evidence type="ECO:0000313" key="9">
    <source>
        <dbReference type="Proteomes" id="UP000283895"/>
    </source>
</evidence>
<name>A0A423X3B7_9PEZI</name>
<dbReference type="PANTHER" id="PTHR43671">
    <property type="entry name" value="SERINE/THREONINE-PROTEIN KINASE NEK"/>
    <property type="match status" value="1"/>
</dbReference>
<feature type="compositionally biased region" description="Polar residues" evidence="6">
    <location>
        <begin position="353"/>
        <end position="375"/>
    </location>
</feature>
<dbReference type="Gene3D" id="1.10.510.10">
    <property type="entry name" value="Transferase(Phosphotransferase) domain 1"/>
    <property type="match status" value="1"/>
</dbReference>
<keyword evidence="3" id="KW-0547">Nucleotide-binding</keyword>
<evidence type="ECO:0000256" key="4">
    <source>
        <dbReference type="ARBA" id="ARBA00022777"/>
    </source>
</evidence>
<dbReference type="Proteomes" id="UP000283895">
    <property type="component" value="Unassembled WGS sequence"/>
</dbReference>
<organism evidence="8 9">
    <name type="scientific">Cytospora schulzeri</name>
    <dbReference type="NCBI Taxonomy" id="448051"/>
    <lineage>
        <taxon>Eukaryota</taxon>
        <taxon>Fungi</taxon>
        <taxon>Dikarya</taxon>
        <taxon>Ascomycota</taxon>
        <taxon>Pezizomycotina</taxon>
        <taxon>Sordariomycetes</taxon>
        <taxon>Sordariomycetidae</taxon>
        <taxon>Diaporthales</taxon>
        <taxon>Cytosporaceae</taxon>
        <taxon>Cytospora</taxon>
    </lineage>
</organism>
<dbReference type="EC" id="2.7.11.1" evidence="1"/>
<evidence type="ECO:0000256" key="3">
    <source>
        <dbReference type="ARBA" id="ARBA00022741"/>
    </source>
</evidence>
<keyword evidence="4" id="KW-0418">Kinase</keyword>
<dbReference type="InterPro" id="IPR000719">
    <property type="entry name" value="Prot_kinase_dom"/>
</dbReference>
<dbReference type="AlphaFoldDB" id="A0A423X3B7"/>
<evidence type="ECO:0000313" key="8">
    <source>
        <dbReference type="EMBL" id="ROW10377.1"/>
    </source>
</evidence>
<feature type="domain" description="Protein kinase" evidence="7">
    <location>
        <begin position="1"/>
        <end position="320"/>
    </location>
</feature>
<dbReference type="PROSITE" id="PS50011">
    <property type="entry name" value="PROTEIN_KINASE_DOM"/>
    <property type="match status" value="1"/>
</dbReference>
<gene>
    <name evidence="8" type="ORF">VMCG_02143</name>
</gene>
<dbReference type="SMART" id="SM00220">
    <property type="entry name" value="S_TKc"/>
    <property type="match status" value="1"/>
</dbReference>
<evidence type="ECO:0000256" key="2">
    <source>
        <dbReference type="ARBA" id="ARBA00022679"/>
    </source>
</evidence>
<dbReference type="InterPro" id="IPR050660">
    <property type="entry name" value="NEK_Ser/Thr_kinase"/>
</dbReference>
<reference evidence="8 9" key="1">
    <citation type="submission" date="2015-09" db="EMBL/GenBank/DDBJ databases">
        <title>Host preference determinants of Valsa canker pathogens revealed by comparative genomics.</title>
        <authorList>
            <person name="Yin Z."/>
            <person name="Huang L."/>
        </authorList>
    </citation>
    <scope>NUCLEOTIDE SEQUENCE [LARGE SCALE GENOMIC DNA]</scope>
    <source>
        <strain evidence="8 9">03-1</strain>
    </source>
</reference>
<feature type="region of interest" description="Disordered" evidence="6">
    <location>
        <begin position="353"/>
        <end position="419"/>
    </location>
</feature>
<dbReference type="InterPro" id="IPR008271">
    <property type="entry name" value="Ser/Thr_kinase_AS"/>
</dbReference>
<sequence length="788" mass="88488">MDFLKGSLNQNQSIAIHEAIIERKQEDHTRISIILPYASLGDLSQFLVDGVSDITTPSTQFYNIQEKFPGVNEVGYELHRSLLKQCAQLADALKFLHEGFRTVADDWKVFCAHMDLKPANIIIFESHDGIVGKWKLCDFGISVFYAEQKGQRGEVVSIGDYFNSFLESTQRSPRRPPGAFQAPEVEFPANLDMGDVGEGPGASDIWSFGAIFAEVLAYASGRSASVKKFRQLRKQRTPARSNPDDFFYTWKPPKNVRQTSYHDCVLRSEVADWLNEFDMEVSPSSPPAACLKCWATCVKSILEVHPEKRPRAATLDHWILSLQKHTTKSGKTPCIATFPTRLYAEARSSISSVNDSLHSSMSTPYDGTYTSSSSENPPPQGRPSRPLFKKDVFTPTNWPNTSGLQDSPRGPSNGQSSQVTNFDLASPEVIDYDLDGHRTAFLGKNHFQVFKLSPRKHSMNFHEHGAVTLVDRDQKWKGISLSGDYLVVWGTVSNVPVLRVYNVSEDPKQLQCSGNLPNFDSRKRIAVSKQGYIAMINNNLIHVLKARDQTVYRRIEMPGQGKVRKFLGISFDDSGSFLYAWGNQDTIYGALFVYEFTKEIDPEVPTFDGKYQNDFNGQDVVIMPLQGQTECIIAVDSRYFMGCIDRDRRDFMLRRVSTQARQGLVERGLTPQHIFGPFNGPDTIAACVFDDSLILVQSNRSGRFLSSKNWTGQICQQPLDPHEMPDLTAQRPLASLRQRPKADPKAGLNMTVKVGVVRLNETDVFIIVCHKDGKVELVPLMQESQDPD</sequence>
<dbReference type="EMBL" id="LKEA01000003">
    <property type="protein sequence ID" value="ROW10377.1"/>
    <property type="molecule type" value="Genomic_DNA"/>
</dbReference>
<proteinExistence type="predicted"/>
<accession>A0A423X3B7</accession>
<feature type="compositionally biased region" description="Polar residues" evidence="6">
    <location>
        <begin position="394"/>
        <end position="419"/>
    </location>
</feature>
<keyword evidence="5" id="KW-0067">ATP-binding</keyword>
<dbReference type="STRING" id="356882.A0A423X3B7"/>
<dbReference type="InterPro" id="IPR011009">
    <property type="entry name" value="Kinase-like_dom_sf"/>
</dbReference>
<evidence type="ECO:0000256" key="6">
    <source>
        <dbReference type="SAM" id="MobiDB-lite"/>
    </source>
</evidence>
<dbReference type="OrthoDB" id="5986190at2759"/>
<comment type="caution">
    <text evidence="8">The sequence shown here is derived from an EMBL/GenBank/DDBJ whole genome shotgun (WGS) entry which is preliminary data.</text>
</comment>
<dbReference type="PROSITE" id="PS00108">
    <property type="entry name" value="PROTEIN_KINASE_ST"/>
    <property type="match status" value="1"/>
</dbReference>
<dbReference type="Pfam" id="PF00069">
    <property type="entry name" value="Pkinase"/>
    <property type="match status" value="1"/>
</dbReference>
<dbReference type="GO" id="GO:0004674">
    <property type="term" value="F:protein serine/threonine kinase activity"/>
    <property type="evidence" value="ECO:0007669"/>
    <property type="project" value="UniProtKB-EC"/>
</dbReference>